<dbReference type="RefSeq" id="WP_093365326.1">
    <property type="nucleotide sequence ID" value="NZ_FOZZ01000005.1"/>
</dbReference>
<keyword evidence="3" id="KW-1185">Reference proteome</keyword>
<dbReference type="EMBL" id="FOZZ01000005">
    <property type="protein sequence ID" value="SFS82656.1"/>
    <property type="molecule type" value="Genomic_DNA"/>
</dbReference>
<name>A0A1I6T0K4_9SPHI</name>
<feature type="transmembrane region" description="Helical" evidence="1">
    <location>
        <begin position="83"/>
        <end position="102"/>
    </location>
</feature>
<dbReference type="InterPro" id="IPR011990">
    <property type="entry name" value="TPR-like_helical_dom_sf"/>
</dbReference>
<keyword evidence="1" id="KW-1133">Transmembrane helix</keyword>
<keyword evidence="1" id="KW-0812">Transmembrane</keyword>
<dbReference type="AlphaFoldDB" id="A0A1I6T0K4"/>
<reference evidence="2 3" key="1">
    <citation type="submission" date="2016-10" db="EMBL/GenBank/DDBJ databases">
        <authorList>
            <person name="de Groot N.N."/>
        </authorList>
    </citation>
    <scope>NUCLEOTIDE SEQUENCE [LARGE SCALE GENOMIC DNA]</scope>
    <source>
        <strain evidence="2 3">DSM 22789</strain>
    </source>
</reference>
<dbReference type="Gene3D" id="1.25.40.10">
    <property type="entry name" value="Tetratricopeptide repeat domain"/>
    <property type="match status" value="1"/>
</dbReference>
<sequence length="237" mass="27504">MKTREELIQDYIDGVLSAEDQDAFDNLWETDSSFQEEVGLQQELHAVLRKRLLADDGPLRQTLRDAEKSFRTEKGKIWVWRRWIIPIAAAACLLILGRLFLFPGSYYQLPEMRSEIVRGDINSEKNQYEQAVRAFNEKDYVESTKILKQLLSEDSSVLQYQYYLGLSLIGEKKFEEATQYLLPLADGESVFQHEANYYVAVAYIEGGQEEKAKQRLEMIGTSSKIYDKAQKLLKKLR</sequence>
<dbReference type="SUPFAM" id="SSF48452">
    <property type="entry name" value="TPR-like"/>
    <property type="match status" value="1"/>
</dbReference>
<dbReference type="OrthoDB" id="705099at2"/>
<dbReference type="Proteomes" id="UP000198785">
    <property type="component" value="Unassembled WGS sequence"/>
</dbReference>
<evidence type="ECO:0000256" key="1">
    <source>
        <dbReference type="SAM" id="Phobius"/>
    </source>
</evidence>
<evidence type="ECO:0000313" key="3">
    <source>
        <dbReference type="Proteomes" id="UP000198785"/>
    </source>
</evidence>
<accession>A0A1I6T0K4</accession>
<dbReference type="STRING" id="683125.SAMN05660206_105184"/>
<gene>
    <name evidence="2" type="ORF">SAMN05660206_105184</name>
</gene>
<evidence type="ECO:0008006" key="4">
    <source>
        <dbReference type="Google" id="ProtNLM"/>
    </source>
</evidence>
<organism evidence="2 3">
    <name type="scientific">Sphingobacterium wenxiniae</name>
    <dbReference type="NCBI Taxonomy" id="683125"/>
    <lineage>
        <taxon>Bacteria</taxon>
        <taxon>Pseudomonadati</taxon>
        <taxon>Bacteroidota</taxon>
        <taxon>Sphingobacteriia</taxon>
        <taxon>Sphingobacteriales</taxon>
        <taxon>Sphingobacteriaceae</taxon>
        <taxon>Sphingobacterium</taxon>
    </lineage>
</organism>
<proteinExistence type="predicted"/>
<protein>
    <recommendedName>
        <fullName evidence="4">Tetratricopeptide repeat-containing protein</fullName>
    </recommendedName>
</protein>
<evidence type="ECO:0000313" key="2">
    <source>
        <dbReference type="EMBL" id="SFS82656.1"/>
    </source>
</evidence>
<keyword evidence="1" id="KW-0472">Membrane</keyword>